<evidence type="ECO:0000259" key="3">
    <source>
        <dbReference type="Pfam" id="PF00561"/>
    </source>
</evidence>
<sequence length="289" mass="31640">MTPLTLGRPGDHRRPAKLHLSDGRDATTPIERKGTDEHRTRGDRRRQHAVIALHGWFGSAAAWRVLHPHLDTRRFRYVFPDYRGYGARIGEAGEHTLAEAAADVLALCVQLGIETFSLLGHSMGGAVAQRVLADAPQRVRALVGISPVPASGVPFDEQGWALFSGATDDLGNRRAIIDLTTGNRLSAVWLEAVVEHSRQHSDPAAVADYLHAWARTDFHAEIEGNPVPVKVIAGEHDPALGEETMKATFQVWYPHCEVEVLPNAGHYAIDETPIALATTVERFLTTSAR</sequence>
<accession>A0ABU6AI59</accession>
<evidence type="ECO:0000256" key="1">
    <source>
        <dbReference type="ARBA" id="ARBA00022801"/>
    </source>
</evidence>
<dbReference type="SUPFAM" id="SSF53474">
    <property type="entry name" value="alpha/beta-Hydrolases"/>
    <property type="match status" value="1"/>
</dbReference>
<dbReference type="InterPro" id="IPR050266">
    <property type="entry name" value="AB_hydrolase_sf"/>
</dbReference>
<feature type="region of interest" description="Disordered" evidence="2">
    <location>
        <begin position="1"/>
        <end position="45"/>
    </location>
</feature>
<dbReference type="EMBL" id="JAWLNX010000026">
    <property type="protein sequence ID" value="MEB3371254.1"/>
    <property type="molecule type" value="Genomic_DNA"/>
</dbReference>
<evidence type="ECO:0000313" key="4">
    <source>
        <dbReference type="EMBL" id="MEB3371254.1"/>
    </source>
</evidence>
<proteinExistence type="predicted"/>
<organism evidence="4 5">
    <name type="scientific">Saccharopolyspora mangrovi</name>
    <dbReference type="NCBI Taxonomy" id="3082379"/>
    <lineage>
        <taxon>Bacteria</taxon>
        <taxon>Bacillati</taxon>
        <taxon>Actinomycetota</taxon>
        <taxon>Actinomycetes</taxon>
        <taxon>Pseudonocardiales</taxon>
        <taxon>Pseudonocardiaceae</taxon>
        <taxon>Saccharopolyspora</taxon>
    </lineage>
</organism>
<feature type="domain" description="AB hydrolase-1" evidence="3">
    <location>
        <begin position="49"/>
        <end position="167"/>
    </location>
</feature>
<keyword evidence="5" id="KW-1185">Reference proteome</keyword>
<keyword evidence="1 4" id="KW-0378">Hydrolase</keyword>
<dbReference type="InterPro" id="IPR029058">
    <property type="entry name" value="AB_hydrolase_fold"/>
</dbReference>
<dbReference type="Gene3D" id="3.40.50.1820">
    <property type="entry name" value="alpha/beta hydrolase"/>
    <property type="match status" value="1"/>
</dbReference>
<reference evidence="4 5" key="1">
    <citation type="submission" date="2023-10" db="EMBL/GenBank/DDBJ databases">
        <title>Saccharopolyspora sp. nov., isolated from mangrove soil.</title>
        <authorList>
            <person name="Lu Y."/>
            <person name="Liu W."/>
        </authorList>
    </citation>
    <scope>NUCLEOTIDE SEQUENCE [LARGE SCALE GENOMIC DNA]</scope>
    <source>
        <strain evidence="4 5">S2-29</strain>
    </source>
</reference>
<dbReference type="PANTHER" id="PTHR43798:SF31">
    <property type="entry name" value="AB HYDROLASE SUPERFAMILY PROTEIN YCLE"/>
    <property type="match status" value="1"/>
</dbReference>
<evidence type="ECO:0000256" key="2">
    <source>
        <dbReference type="SAM" id="MobiDB-lite"/>
    </source>
</evidence>
<dbReference type="PRINTS" id="PR00111">
    <property type="entry name" value="ABHYDROLASE"/>
</dbReference>
<dbReference type="GO" id="GO:0016787">
    <property type="term" value="F:hydrolase activity"/>
    <property type="evidence" value="ECO:0007669"/>
    <property type="project" value="UniProtKB-KW"/>
</dbReference>
<dbReference type="Pfam" id="PF00561">
    <property type="entry name" value="Abhydrolase_1"/>
    <property type="match status" value="1"/>
</dbReference>
<comment type="caution">
    <text evidence="4">The sequence shown here is derived from an EMBL/GenBank/DDBJ whole genome shotgun (WGS) entry which is preliminary data.</text>
</comment>
<gene>
    <name evidence="4" type="ORF">R4I43_27985</name>
</gene>
<feature type="compositionally biased region" description="Basic and acidic residues" evidence="2">
    <location>
        <begin position="9"/>
        <end position="40"/>
    </location>
</feature>
<protein>
    <submittedName>
        <fullName evidence="4">Alpha/beta hydrolase</fullName>
    </submittedName>
</protein>
<dbReference type="InterPro" id="IPR000073">
    <property type="entry name" value="AB_hydrolase_1"/>
</dbReference>
<dbReference type="PANTHER" id="PTHR43798">
    <property type="entry name" value="MONOACYLGLYCEROL LIPASE"/>
    <property type="match status" value="1"/>
</dbReference>
<evidence type="ECO:0000313" key="5">
    <source>
        <dbReference type="Proteomes" id="UP001327093"/>
    </source>
</evidence>
<name>A0ABU6AI59_9PSEU</name>
<dbReference type="RefSeq" id="WP_324268690.1">
    <property type="nucleotide sequence ID" value="NZ_JAWLNX010000026.1"/>
</dbReference>
<dbReference type="Proteomes" id="UP001327093">
    <property type="component" value="Unassembled WGS sequence"/>
</dbReference>